<dbReference type="AlphaFoldDB" id="A0A1Q3DKZ6"/>
<sequence>MTGPCSMSVIRKWSDSFAYGLKWKATSSNFVLLGANVEPFVHLCHKCCSLNVNIAIYEELDVILVHKQILTAGISFIVQLRKFAVGNFEWVYSCKCHYFSLTKLLELRPYKFST</sequence>
<accession>A0A1Q3DKZ6</accession>
<organism evidence="1 2">
    <name type="scientific">Cephalotus follicularis</name>
    <name type="common">Albany pitcher plant</name>
    <dbReference type="NCBI Taxonomy" id="3775"/>
    <lineage>
        <taxon>Eukaryota</taxon>
        <taxon>Viridiplantae</taxon>
        <taxon>Streptophyta</taxon>
        <taxon>Embryophyta</taxon>
        <taxon>Tracheophyta</taxon>
        <taxon>Spermatophyta</taxon>
        <taxon>Magnoliopsida</taxon>
        <taxon>eudicotyledons</taxon>
        <taxon>Gunneridae</taxon>
        <taxon>Pentapetalae</taxon>
        <taxon>rosids</taxon>
        <taxon>fabids</taxon>
        <taxon>Oxalidales</taxon>
        <taxon>Cephalotaceae</taxon>
        <taxon>Cephalotus</taxon>
    </lineage>
</organism>
<protein>
    <submittedName>
        <fullName evidence="1">Uncharacterized protein</fullName>
    </submittedName>
</protein>
<dbReference type="Proteomes" id="UP000187406">
    <property type="component" value="Unassembled WGS sequence"/>
</dbReference>
<evidence type="ECO:0000313" key="1">
    <source>
        <dbReference type="EMBL" id="GAV93003.1"/>
    </source>
</evidence>
<gene>
    <name evidence="1" type="ORF">CFOL_v3_36381</name>
</gene>
<proteinExistence type="predicted"/>
<name>A0A1Q3DKZ6_CEPFO</name>
<feature type="non-terminal residue" evidence="1">
    <location>
        <position position="114"/>
    </location>
</feature>
<keyword evidence="2" id="KW-1185">Reference proteome</keyword>
<reference evidence="2" key="1">
    <citation type="submission" date="2016-04" db="EMBL/GenBank/DDBJ databases">
        <title>Cephalotus genome sequencing.</title>
        <authorList>
            <person name="Fukushima K."/>
            <person name="Hasebe M."/>
            <person name="Fang X."/>
        </authorList>
    </citation>
    <scope>NUCLEOTIDE SEQUENCE [LARGE SCALE GENOMIC DNA]</scope>
    <source>
        <strain evidence="2">cv. St1</strain>
    </source>
</reference>
<dbReference type="InParanoid" id="A0A1Q3DKZ6"/>
<evidence type="ECO:0000313" key="2">
    <source>
        <dbReference type="Proteomes" id="UP000187406"/>
    </source>
</evidence>
<dbReference type="EMBL" id="BDDD01013203">
    <property type="protein sequence ID" value="GAV93003.1"/>
    <property type="molecule type" value="Genomic_DNA"/>
</dbReference>
<comment type="caution">
    <text evidence="1">The sequence shown here is derived from an EMBL/GenBank/DDBJ whole genome shotgun (WGS) entry which is preliminary data.</text>
</comment>